<protein>
    <submittedName>
        <fullName evidence="1">Uncharacterized protein</fullName>
    </submittedName>
</protein>
<sequence>MTIDEHALHAACSRPHVTHAIAHHKALSFVNLFVYLARPGSTAERPPSSPSNKPLTAAHDLVSTFSSELGRATKAALNPHLVCPCLSAPRLLDKALAVPWLQSRASDFTVPVAFRPSALNVITFRHKRALHILGLVVFKGHGKLHVIHHCFHPMNESPLSDTATDVLTMLLLVDSNQVESHHAHSASSIRDWERTMFLFVKTYREWSEQMPTR</sequence>
<gene>
    <name evidence="1" type="ORF">AC579_2766</name>
</gene>
<name>A0A139IHT2_9PEZI</name>
<evidence type="ECO:0000313" key="1">
    <source>
        <dbReference type="EMBL" id="KXT14367.1"/>
    </source>
</evidence>
<dbReference type="AlphaFoldDB" id="A0A139IHT2"/>
<keyword evidence="2" id="KW-1185">Reference proteome</keyword>
<comment type="caution">
    <text evidence="1">The sequence shown here is derived from an EMBL/GenBank/DDBJ whole genome shotgun (WGS) entry which is preliminary data.</text>
</comment>
<proteinExistence type="predicted"/>
<dbReference type="EMBL" id="LFZO01000084">
    <property type="protein sequence ID" value="KXT14367.1"/>
    <property type="molecule type" value="Genomic_DNA"/>
</dbReference>
<reference evidence="1 2" key="1">
    <citation type="submission" date="2015-07" db="EMBL/GenBank/DDBJ databases">
        <title>Comparative genomics of the Sigatoka disease complex on banana suggests a link between parallel evolutionary changes in Pseudocercospora fijiensis and Pseudocercospora eumusae and increased virulence on the banana host.</title>
        <authorList>
            <person name="Chang T.-C."/>
            <person name="Salvucci A."/>
            <person name="Crous P.W."/>
            <person name="Stergiopoulos I."/>
        </authorList>
    </citation>
    <scope>NUCLEOTIDE SEQUENCE [LARGE SCALE GENOMIC DNA]</scope>
    <source>
        <strain evidence="1 2">CBS 116634</strain>
    </source>
</reference>
<evidence type="ECO:0000313" key="2">
    <source>
        <dbReference type="Proteomes" id="UP000073492"/>
    </source>
</evidence>
<organism evidence="1 2">
    <name type="scientific">Pseudocercospora musae</name>
    <dbReference type="NCBI Taxonomy" id="113226"/>
    <lineage>
        <taxon>Eukaryota</taxon>
        <taxon>Fungi</taxon>
        <taxon>Dikarya</taxon>
        <taxon>Ascomycota</taxon>
        <taxon>Pezizomycotina</taxon>
        <taxon>Dothideomycetes</taxon>
        <taxon>Dothideomycetidae</taxon>
        <taxon>Mycosphaerellales</taxon>
        <taxon>Mycosphaerellaceae</taxon>
        <taxon>Pseudocercospora</taxon>
    </lineage>
</organism>
<dbReference type="Proteomes" id="UP000073492">
    <property type="component" value="Unassembled WGS sequence"/>
</dbReference>
<accession>A0A139IHT2</accession>